<dbReference type="RefSeq" id="WP_014759820.1">
    <property type="nucleotide sequence ID" value="NC_017999.1"/>
</dbReference>
<name>I3WG35_BIFBI</name>
<sequence length="484" mass="51433">MRCSRCGANVVEGDRFCENCGAPVAVQAGPVCPVCGQQSEPGVRFCQQCGAELSAGPQPAQPAQSDDDGPTMLSQSPLLKPPFQAPQAGVPGTGQDDQFQQTMQSDWTVPSTQPQSAQPVPTAQPVPPAQPYQAVQQYAGQYGAAQPGAVFPPQAVQPPVQPSRPGESAGKGKKKTALIVGIIIAVLVVALVAGFGVWWFILRDSDTQSAQTQSTSQQSGKTKSGDSKAAKDDKPCTAAPDAELSSVDHSDANLVAQLQLTSNCASTKDGDTAEFKESDVKVSIKDDDGNVIASAVFDFSKQPVKFNGEKANVALEFTTRQYWRPYDQIETGSAEVILQTGQSGTGEAGSADGDALAGSDIDSEDAERYAQLALSWQLKHDESAASRFYTTYTTQLSSKKNGMKADGKTWHYVDIYEQFLQQRIKHKNAILIWSGDYPTYTKADASTAYYVILSGDTVDSVKAGDAWCKSNGYGAADCAVVDLQ</sequence>
<dbReference type="EMBL" id="CP001361">
    <property type="protein sequence ID" value="AFL03848.1"/>
    <property type="molecule type" value="Genomic_DNA"/>
</dbReference>
<feature type="transmembrane region" description="Helical" evidence="2">
    <location>
        <begin position="177"/>
        <end position="201"/>
    </location>
</feature>
<feature type="region of interest" description="Disordered" evidence="1">
    <location>
        <begin position="53"/>
        <end position="128"/>
    </location>
</feature>
<feature type="compositionally biased region" description="Polar residues" evidence="1">
    <location>
        <begin position="95"/>
        <end position="107"/>
    </location>
</feature>
<evidence type="ECO:0000256" key="2">
    <source>
        <dbReference type="SAM" id="Phobius"/>
    </source>
</evidence>
<keyword evidence="2" id="KW-0812">Transmembrane</keyword>
<evidence type="ECO:0000313" key="4">
    <source>
        <dbReference type="EMBL" id="AFL03848.1"/>
    </source>
</evidence>
<keyword evidence="2" id="KW-1133">Transmembrane helix</keyword>
<dbReference type="Pfam" id="PF12773">
    <property type="entry name" value="DZR"/>
    <property type="match status" value="1"/>
</dbReference>
<dbReference type="PATRIC" id="fig|484020.3.peg.248"/>
<dbReference type="AlphaFoldDB" id="I3WG35"/>
<dbReference type="InterPro" id="IPR025874">
    <property type="entry name" value="DZR"/>
</dbReference>
<organism evidence="4 5">
    <name type="scientific">Bifidobacterium bifidum BGN4</name>
    <dbReference type="NCBI Taxonomy" id="484020"/>
    <lineage>
        <taxon>Bacteria</taxon>
        <taxon>Bacillati</taxon>
        <taxon>Actinomycetota</taxon>
        <taxon>Actinomycetes</taxon>
        <taxon>Bifidobacteriales</taxon>
        <taxon>Bifidobacteriaceae</taxon>
        <taxon>Bifidobacterium</taxon>
    </lineage>
</organism>
<feature type="compositionally biased region" description="Low complexity" evidence="1">
    <location>
        <begin position="209"/>
        <end position="222"/>
    </location>
</feature>
<keyword evidence="2" id="KW-0472">Membrane</keyword>
<gene>
    <name evidence="4" type="ORF">BBB_0252</name>
</gene>
<evidence type="ECO:0000256" key="1">
    <source>
        <dbReference type="SAM" id="MobiDB-lite"/>
    </source>
</evidence>
<accession>I3WG35</accession>
<feature type="region of interest" description="Disordered" evidence="1">
    <location>
        <begin position="209"/>
        <end position="245"/>
    </location>
</feature>
<feature type="compositionally biased region" description="Basic and acidic residues" evidence="1">
    <location>
        <begin position="223"/>
        <end position="235"/>
    </location>
</feature>
<protein>
    <submittedName>
        <fullName evidence="4">Putative membrane protein</fullName>
    </submittedName>
</protein>
<dbReference type="HOGENOM" id="CLU_570695_0_0_11"/>
<dbReference type="KEGG" id="bbf:BBB_0252"/>
<reference evidence="4 5" key="1">
    <citation type="journal article" date="2012" name="J. Bacteriol.">
        <title>Complete Genome Sequence of the Probiotic Bacterium Bifidobacterium bifidum Strain BGN4.</title>
        <authorList>
            <person name="Yu D.S."/>
            <person name="Jeong H."/>
            <person name="Lee D.H."/>
            <person name="Kwon S.K."/>
            <person name="Song J.Y."/>
            <person name="Kim B.K."/>
            <person name="Park M.S."/>
            <person name="Ji G.E."/>
            <person name="Oh T.K."/>
            <person name="Kim J.F."/>
        </authorList>
    </citation>
    <scope>NUCLEOTIDE SEQUENCE [LARGE SCALE GENOMIC DNA]</scope>
    <source>
        <strain evidence="4 5">BGN4</strain>
    </source>
</reference>
<feature type="compositionally biased region" description="Low complexity" evidence="1">
    <location>
        <begin position="108"/>
        <end position="121"/>
    </location>
</feature>
<feature type="domain" description="DZANK-type" evidence="3">
    <location>
        <begin position="3"/>
        <end position="50"/>
    </location>
</feature>
<evidence type="ECO:0000313" key="5">
    <source>
        <dbReference type="Proteomes" id="UP000006173"/>
    </source>
</evidence>
<evidence type="ECO:0000259" key="3">
    <source>
        <dbReference type="Pfam" id="PF12773"/>
    </source>
</evidence>
<proteinExistence type="predicted"/>
<dbReference type="Proteomes" id="UP000006173">
    <property type="component" value="Chromosome"/>
</dbReference>
<feature type="region of interest" description="Disordered" evidence="1">
    <location>
        <begin position="149"/>
        <end position="172"/>
    </location>
</feature>